<sequence>MPQSRPNEWKVLSPSQISLNIDSMTNNSSSSILTKQECILKICDILELDDSDKSKQIVEKSITDGRQALHDHDQDFPPRILREEVDGSQSEVLKFLKCYIEQEWYRNTPEWFQQYLRQQKKTSPDIYHQVLIRTADYGSKFLKENILLSLVIQFLFEFDDKRLYETPTIDEIWETLITYGRQGIEQYSEEISSNVKEEQLTSDESPLYLALQDYYCKSLKTLFEDPDIGIRRANTIKIALTCVANDGWWKGLHNKKVVDEIASKKFKKLLEKLIDYLKQNKLPIPADVLSNTNSTNPSLFNSSSLLSSVSSQPSTTITSTFSSNQSSNNSYMGTISSSLNKIQLNSETKTNIDEESRNDECKIIMKCINEDDKLKLSHLVDTGELVYIDKKLNDVLYKIINDYASQKSFSLFINNCLTPMMYLLKRQQNLDDFIECLLQNYDKLQSSSLKSTKLSLRMLIDILLLN</sequence>
<dbReference type="OrthoDB" id="10217340at2759"/>
<dbReference type="AlphaFoldDB" id="A0A814KZM5"/>
<proteinExistence type="predicted"/>
<organism evidence="1 2">
    <name type="scientific">Adineta steineri</name>
    <dbReference type="NCBI Taxonomy" id="433720"/>
    <lineage>
        <taxon>Eukaryota</taxon>
        <taxon>Metazoa</taxon>
        <taxon>Spiralia</taxon>
        <taxon>Gnathifera</taxon>
        <taxon>Rotifera</taxon>
        <taxon>Eurotatoria</taxon>
        <taxon>Bdelloidea</taxon>
        <taxon>Adinetida</taxon>
        <taxon>Adinetidae</taxon>
        <taxon>Adineta</taxon>
    </lineage>
</organism>
<evidence type="ECO:0000313" key="1">
    <source>
        <dbReference type="EMBL" id="CAF1059035.1"/>
    </source>
</evidence>
<feature type="non-terminal residue" evidence="1">
    <location>
        <position position="466"/>
    </location>
</feature>
<protein>
    <submittedName>
        <fullName evidence="1">Uncharacterized protein</fullName>
    </submittedName>
</protein>
<name>A0A814KZM5_9BILA</name>
<reference evidence="1" key="1">
    <citation type="submission" date="2021-02" db="EMBL/GenBank/DDBJ databases">
        <authorList>
            <person name="Nowell W R."/>
        </authorList>
    </citation>
    <scope>NUCLEOTIDE SEQUENCE</scope>
</reference>
<accession>A0A814KZM5</accession>
<dbReference type="EMBL" id="CAJNOM010000106">
    <property type="protein sequence ID" value="CAF1059035.1"/>
    <property type="molecule type" value="Genomic_DNA"/>
</dbReference>
<evidence type="ECO:0000313" key="2">
    <source>
        <dbReference type="Proteomes" id="UP000663832"/>
    </source>
</evidence>
<dbReference type="Proteomes" id="UP000663832">
    <property type="component" value="Unassembled WGS sequence"/>
</dbReference>
<comment type="caution">
    <text evidence="1">The sequence shown here is derived from an EMBL/GenBank/DDBJ whole genome shotgun (WGS) entry which is preliminary data.</text>
</comment>
<keyword evidence="2" id="KW-1185">Reference proteome</keyword>
<gene>
    <name evidence="1" type="ORF">QVE165_LOCUS18049</name>
</gene>